<dbReference type="PANTHER" id="PTHR43214:SF17">
    <property type="entry name" value="TRANSCRIPTIONAL REGULATORY PROTEIN RCSB"/>
    <property type="match status" value="1"/>
</dbReference>
<keyword evidence="2 6" id="KW-0238">DNA-binding</keyword>
<dbReference type="SUPFAM" id="SSF52172">
    <property type="entry name" value="CheY-like"/>
    <property type="match status" value="1"/>
</dbReference>
<dbReference type="EMBL" id="QMFY01000001">
    <property type="protein sequence ID" value="RAW03121.1"/>
    <property type="molecule type" value="Genomic_DNA"/>
</dbReference>
<evidence type="ECO:0000259" key="4">
    <source>
        <dbReference type="PROSITE" id="PS50043"/>
    </source>
</evidence>
<feature type="modified residue" description="4-aspartylphosphate" evidence="3">
    <location>
        <position position="56"/>
    </location>
</feature>
<dbReference type="PRINTS" id="PR00038">
    <property type="entry name" value="HTHLUXR"/>
</dbReference>
<dbReference type="AlphaFoldDB" id="A0A364Y7R3"/>
<dbReference type="CDD" id="cd17535">
    <property type="entry name" value="REC_NarL-like"/>
    <property type="match status" value="1"/>
</dbReference>
<dbReference type="GO" id="GO:0003677">
    <property type="term" value="F:DNA binding"/>
    <property type="evidence" value="ECO:0007669"/>
    <property type="project" value="UniProtKB-KW"/>
</dbReference>
<dbReference type="Gene3D" id="1.10.10.10">
    <property type="entry name" value="Winged helix-like DNA-binding domain superfamily/Winged helix DNA-binding domain"/>
    <property type="match status" value="1"/>
</dbReference>
<dbReference type="CDD" id="cd06170">
    <property type="entry name" value="LuxR_C_like"/>
    <property type="match status" value="1"/>
</dbReference>
<dbReference type="Pfam" id="PF00072">
    <property type="entry name" value="Response_reg"/>
    <property type="match status" value="1"/>
</dbReference>
<keyword evidence="1 3" id="KW-0597">Phosphoprotein</keyword>
<dbReference type="Gene3D" id="3.40.50.2300">
    <property type="match status" value="1"/>
</dbReference>
<dbReference type="Pfam" id="PF00196">
    <property type="entry name" value="GerE"/>
    <property type="match status" value="1"/>
</dbReference>
<dbReference type="GO" id="GO:0000160">
    <property type="term" value="P:phosphorelay signal transduction system"/>
    <property type="evidence" value="ECO:0007669"/>
    <property type="project" value="InterPro"/>
</dbReference>
<dbReference type="SUPFAM" id="SSF46894">
    <property type="entry name" value="C-terminal effector domain of the bipartite response regulators"/>
    <property type="match status" value="1"/>
</dbReference>
<dbReference type="Proteomes" id="UP000251889">
    <property type="component" value="Unassembled WGS sequence"/>
</dbReference>
<evidence type="ECO:0000313" key="7">
    <source>
        <dbReference type="Proteomes" id="UP000251889"/>
    </source>
</evidence>
<dbReference type="PANTHER" id="PTHR43214">
    <property type="entry name" value="TWO-COMPONENT RESPONSE REGULATOR"/>
    <property type="match status" value="1"/>
</dbReference>
<protein>
    <submittedName>
        <fullName evidence="6">DNA-binding response regulator</fullName>
    </submittedName>
</protein>
<feature type="domain" description="Response regulatory" evidence="5">
    <location>
        <begin position="5"/>
        <end position="123"/>
    </location>
</feature>
<dbReference type="InterPro" id="IPR016032">
    <property type="entry name" value="Sig_transdc_resp-reg_C-effctor"/>
</dbReference>
<accession>A0A364Y7R3</accession>
<dbReference type="PROSITE" id="PS50043">
    <property type="entry name" value="HTH_LUXR_2"/>
    <property type="match status" value="1"/>
</dbReference>
<sequence length="218" mass="25187">MKKYKVYIADDHTLFRKAMVNLLRSFDRVVEVKDAENGKELLTLIKYEEPDVAIVDLQMPIMDGAETCEQIIRRNPNVKIIILTMTMHDSAKYILHMMELGVHAFLLKNTEPDELEKAIYAVVEKDFYHNDLVAAVLRKNVTEKRSGQRPMFRQAELTEREKEILALICRELTIREIGQRLSLSENTVRNHRVNIMEKVGVNNTVGLVKFAYEAGIVN</sequence>
<name>A0A364Y7R3_9BACT</name>
<gene>
    <name evidence="6" type="ORF">DQQ10_03220</name>
</gene>
<reference evidence="6 7" key="1">
    <citation type="submission" date="2018-06" db="EMBL/GenBank/DDBJ databases">
        <title>Chryseolinea flavus sp. nov., a member of the phylum Bacteroidetes isolated from soil.</title>
        <authorList>
            <person name="Li Y."/>
            <person name="Wang J."/>
        </authorList>
    </citation>
    <scope>NUCLEOTIDE SEQUENCE [LARGE SCALE GENOMIC DNA]</scope>
    <source>
        <strain evidence="6 7">SDU1-6</strain>
    </source>
</reference>
<evidence type="ECO:0000256" key="1">
    <source>
        <dbReference type="ARBA" id="ARBA00022553"/>
    </source>
</evidence>
<comment type="caution">
    <text evidence="6">The sequence shown here is derived from an EMBL/GenBank/DDBJ whole genome shotgun (WGS) entry which is preliminary data.</text>
</comment>
<feature type="domain" description="HTH luxR-type" evidence="4">
    <location>
        <begin position="150"/>
        <end position="215"/>
    </location>
</feature>
<dbReference type="InterPro" id="IPR058245">
    <property type="entry name" value="NreC/VraR/RcsB-like_REC"/>
</dbReference>
<dbReference type="RefSeq" id="WP_112745336.1">
    <property type="nucleotide sequence ID" value="NZ_QMFY01000001.1"/>
</dbReference>
<dbReference type="InterPro" id="IPR011006">
    <property type="entry name" value="CheY-like_superfamily"/>
</dbReference>
<evidence type="ECO:0000256" key="2">
    <source>
        <dbReference type="ARBA" id="ARBA00023125"/>
    </source>
</evidence>
<evidence type="ECO:0000259" key="5">
    <source>
        <dbReference type="PROSITE" id="PS50110"/>
    </source>
</evidence>
<dbReference type="InterPro" id="IPR036388">
    <property type="entry name" value="WH-like_DNA-bd_sf"/>
</dbReference>
<dbReference type="SMART" id="SM00421">
    <property type="entry name" value="HTH_LUXR"/>
    <property type="match status" value="1"/>
</dbReference>
<dbReference type="OrthoDB" id="9797341at2"/>
<keyword evidence="7" id="KW-1185">Reference proteome</keyword>
<evidence type="ECO:0000256" key="3">
    <source>
        <dbReference type="PROSITE-ProRule" id="PRU00169"/>
    </source>
</evidence>
<organism evidence="6 7">
    <name type="scientific">Pseudochryseolinea flava</name>
    <dbReference type="NCBI Taxonomy" id="2059302"/>
    <lineage>
        <taxon>Bacteria</taxon>
        <taxon>Pseudomonadati</taxon>
        <taxon>Bacteroidota</taxon>
        <taxon>Cytophagia</taxon>
        <taxon>Cytophagales</taxon>
        <taxon>Fulvivirgaceae</taxon>
        <taxon>Pseudochryseolinea</taxon>
    </lineage>
</organism>
<proteinExistence type="predicted"/>
<evidence type="ECO:0000313" key="6">
    <source>
        <dbReference type="EMBL" id="RAW03121.1"/>
    </source>
</evidence>
<dbReference type="InterPro" id="IPR039420">
    <property type="entry name" value="WalR-like"/>
</dbReference>
<dbReference type="InterPro" id="IPR001789">
    <property type="entry name" value="Sig_transdc_resp-reg_receiver"/>
</dbReference>
<dbReference type="SMART" id="SM00448">
    <property type="entry name" value="REC"/>
    <property type="match status" value="1"/>
</dbReference>
<dbReference type="InterPro" id="IPR000792">
    <property type="entry name" value="Tscrpt_reg_LuxR_C"/>
</dbReference>
<dbReference type="PROSITE" id="PS50110">
    <property type="entry name" value="RESPONSE_REGULATORY"/>
    <property type="match status" value="1"/>
</dbReference>
<dbReference type="GO" id="GO:0006355">
    <property type="term" value="P:regulation of DNA-templated transcription"/>
    <property type="evidence" value="ECO:0007669"/>
    <property type="project" value="InterPro"/>
</dbReference>